<proteinExistence type="predicted"/>
<dbReference type="Proteomes" id="UP000749040">
    <property type="component" value="Unassembled WGS sequence"/>
</dbReference>
<organism evidence="2 3">
    <name type="scientific">Actinacidiphila acididurans</name>
    <dbReference type="NCBI Taxonomy" id="2784346"/>
    <lineage>
        <taxon>Bacteria</taxon>
        <taxon>Bacillati</taxon>
        <taxon>Actinomycetota</taxon>
        <taxon>Actinomycetes</taxon>
        <taxon>Kitasatosporales</taxon>
        <taxon>Streptomycetaceae</taxon>
        <taxon>Actinacidiphila</taxon>
    </lineage>
</organism>
<sequence length="67" mass="7199">MTASLSWQKSTYSQEQGDCVELAVIGGAVLLRESDNPAVVLRTSRANLADFLQVIRQGPAKNSPPGR</sequence>
<reference evidence="2 3" key="1">
    <citation type="submission" date="2021-01" db="EMBL/GenBank/DDBJ databases">
        <title>Streptomyces acididurans sp. nov., isolated from a peat swamp forest soil.</title>
        <authorList>
            <person name="Chantavorakit T."/>
            <person name="Duangmal K."/>
        </authorList>
    </citation>
    <scope>NUCLEOTIDE SEQUENCE [LARGE SCALE GENOMIC DNA]</scope>
    <source>
        <strain evidence="2 3">KK5PA1</strain>
    </source>
</reference>
<dbReference type="RefSeq" id="WP_205364973.1">
    <property type="nucleotide sequence ID" value="NZ_JADKYB010000044.1"/>
</dbReference>
<comment type="caution">
    <text evidence="2">The sequence shown here is derived from an EMBL/GenBank/DDBJ whole genome shotgun (WGS) entry which is preliminary data.</text>
</comment>
<gene>
    <name evidence="2" type="ORF">ITX44_39995</name>
</gene>
<evidence type="ECO:0000313" key="3">
    <source>
        <dbReference type="Proteomes" id="UP000749040"/>
    </source>
</evidence>
<feature type="domain" description="DUF397" evidence="1">
    <location>
        <begin position="6"/>
        <end position="55"/>
    </location>
</feature>
<dbReference type="EMBL" id="JADKYB010000044">
    <property type="protein sequence ID" value="MBM9510642.1"/>
    <property type="molecule type" value="Genomic_DNA"/>
</dbReference>
<accession>A0ABS2U5K4</accession>
<evidence type="ECO:0000313" key="2">
    <source>
        <dbReference type="EMBL" id="MBM9510642.1"/>
    </source>
</evidence>
<keyword evidence="3" id="KW-1185">Reference proteome</keyword>
<name>A0ABS2U5K4_9ACTN</name>
<evidence type="ECO:0000259" key="1">
    <source>
        <dbReference type="Pfam" id="PF04149"/>
    </source>
</evidence>
<protein>
    <submittedName>
        <fullName evidence="2">DUF397 domain-containing protein</fullName>
    </submittedName>
</protein>
<dbReference type="InterPro" id="IPR007278">
    <property type="entry name" value="DUF397"/>
</dbReference>
<dbReference type="Pfam" id="PF04149">
    <property type="entry name" value="DUF397"/>
    <property type="match status" value="1"/>
</dbReference>